<feature type="transmembrane region" description="Helical" evidence="1">
    <location>
        <begin position="7"/>
        <end position="29"/>
    </location>
</feature>
<gene>
    <name evidence="2" type="ORF">KJB30_16975</name>
</gene>
<accession>A0ABS5UCR0</accession>
<keyword evidence="3" id="KW-1185">Reference proteome</keyword>
<protein>
    <recommendedName>
        <fullName evidence="4">Tic20 family protein Ycf60</fullName>
    </recommendedName>
</protein>
<dbReference type="EMBL" id="JAHDYS010000023">
    <property type="protein sequence ID" value="MBT1073482.1"/>
    <property type="molecule type" value="Genomic_DNA"/>
</dbReference>
<dbReference type="RefSeq" id="WP_214301568.1">
    <property type="nucleotide sequence ID" value="NZ_JAHDYS010000023.1"/>
</dbReference>
<reference evidence="2 3" key="1">
    <citation type="submission" date="2021-05" db="EMBL/GenBank/DDBJ databases">
        <title>The draft genome of Geobacter chapellei DSM 13688.</title>
        <authorList>
            <person name="Xu Z."/>
            <person name="Masuda Y."/>
            <person name="Itoh H."/>
            <person name="Senoo K."/>
        </authorList>
    </citation>
    <scope>NUCLEOTIDE SEQUENCE [LARGE SCALE GENOMIC DNA]</scope>
    <source>
        <strain evidence="2 3">DSM 13688</strain>
    </source>
</reference>
<evidence type="ECO:0000313" key="3">
    <source>
        <dbReference type="Proteomes" id="UP000784128"/>
    </source>
</evidence>
<feature type="transmembrane region" description="Helical" evidence="1">
    <location>
        <begin position="49"/>
        <end position="66"/>
    </location>
</feature>
<feature type="transmembrane region" description="Helical" evidence="1">
    <location>
        <begin position="113"/>
        <end position="138"/>
    </location>
</feature>
<keyword evidence="1" id="KW-0812">Transmembrane</keyword>
<keyword evidence="1" id="KW-0472">Membrane</keyword>
<sequence>MFKRKFYSLYNTAMEVTLGFMPMYVLFRFSNDMVEFRQKVENYFPSEEIQLLFVYYFLFGFIILLLNSKFTFSKHILVPSTEFISAFISLGQALTGLIMFITVQLFLLKAYKYAIAASVTYYVFHVIMANMSIFLNYLKHKYRWGLTHE</sequence>
<evidence type="ECO:0000256" key="1">
    <source>
        <dbReference type="SAM" id="Phobius"/>
    </source>
</evidence>
<feature type="transmembrane region" description="Helical" evidence="1">
    <location>
        <begin position="87"/>
        <end position="107"/>
    </location>
</feature>
<name>A0ABS5UCR0_9BACT</name>
<evidence type="ECO:0000313" key="2">
    <source>
        <dbReference type="EMBL" id="MBT1073482.1"/>
    </source>
</evidence>
<keyword evidence="1" id="KW-1133">Transmembrane helix</keyword>
<dbReference type="Proteomes" id="UP000784128">
    <property type="component" value="Unassembled WGS sequence"/>
</dbReference>
<evidence type="ECO:0008006" key="4">
    <source>
        <dbReference type="Google" id="ProtNLM"/>
    </source>
</evidence>
<proteinExistence type="predicted"/>
<comment type="caution">
    <text evidence="2">The sequence shown here is derived from an EMBL/GenBank/DDBJ whole genome shotgun (WGS) entry which is preliminary data.</text>
</comment>
<organism evidence="2 3">
    <name type="scientific">Pelotalea chapellei</name>
    <dbReference type="NCBI Taxonomy" id="44671"/>
    <lineage>
        <taxon>Bacteria</taxon>
        <taxon>Pseudomonadati</taxon>
        <taxon>Thermodesulfobacteriota</taxon>
        <taxon>Desulfuromonadia</taxon>
        <taxon>Geobacterales</taxon>
        <taxon>Geobacteraceae</taxon>
        <taxon>Pelotalea</taxon>
    </lineage>
</organism>